<dbReference type="Pfam" id="PF01777">
    <property type="entry name" value="Ribosomal_L27e"/>
    <property type="match status" value="1"/>
</dbReference>
<evidence type="ECO:0000256" key="3">
    <source>
        <dbReference type="ARBA" id="ARBA00022679"/>
    </source>
</evidence>
<dbReference type="Proteomes" id="UP000268093">
    <property type="component" value="Unassembled WGS sequence"/>
</dbReference>
<keyword evidence="12" id="KW-0687">Ribonucleoprotein</keyword>
<dbReference type="GO" id="GO:0000151">
    <property type="term" value="C:ubiquitin ligase complex"/>
    <property type="evidence" value="ECO:0007669"/>
    <property type="project" value="TreeGrafter"/>
</dbReference>
<feature type="domain" description="RING-type" evidence="15">
    <location>
        <begin position="373"/>
        <end position="441"/>
    </location>
</feature>
<feature type="transmembrane region" description="Helical" evidence="14">
    <location>
        <begin position="312"/>
        <end position="330"/>
    </location>
</feature>
<keyword evidence="9" id="KW-0689">Ribosomal protein</keyword>
<feature type="transmembrane region" description="Helical" evidence="14">
    <location>
        <begin position="6"/>
        <end position="25"/>
    </location>
</feature>
<name>A0A433D5G9_9FUNG</name>
<dbReference type="SUPFAM" id="SSF57850">
    <property type="entry name" value="RING/U-box"/>
    <property type="match status" value="1"/>
</dbReference>
<evidence type="ECO:0000256" key="8">
    <source>
        <dbReference type="ARBA" id="ARBA00022833"/>
    </source>
</evidence>
<dbReference type="EMBL" id="RBNI01006336">
    <property type="protein sequence ID" value="RUP46088.1"/>
    <property type="molecule type" value="Genomic_DNA"/>
</dbReference>
<dbReference type="GO" id="GO:0003735">
    <property type="term" value="F:structural constituent of ribosome"/>
    <property type="evidence" value="ECO:0007669"/>
    <property type="project" value="InterPro"/>
</dbReference>
<dbReference type="InterPro" id="IPR038655">
    <property type="entry name" value="Ribosomal_eL27_sf"/>
</dbReference>
<dbReference type="GO" id="GO:0061630">
    <property type="term" value="F:ubiquitin protein ligase activity"/>
    <property type="evidence" value="ECO:0007669"/>
    <property type="project" value="TreeGrafter"/>
</dbReference>
<dbReference type="InterPro" id="IPR013083">
    <property type="entry name" value="Znf_RING/FYVE/PHD"/>
</dbReference>
<dbReference type="Gene3D" id="2.30.30.770">
    <property type="match status" value="1"/>
</dbReference>
<dbReference type="GO" id="GO:0008270">
    <property type="term" value="F:zinc ion binding"/>
    <property type="evidence" value="ECO:0007669"/>
    <property type="project" value="UniProtKB-KW"/>
</dbReference>
<dbReference type="GO" id="GO:0005829">
    <property type="term" value="C:cytosol"/>
    <property type="evidence" value="ECO:0007669"/>
    <property type="project" value="TreeGrafter"/>
</dbReference>
<evidence type="ECO:0000259" key="15">
    <source>
        <dbReference type="PROSITE" id="PS50089"/>
    </source>
</evidence>
<dbReference type="GO" id="GO:0006412">
    <property type="term" value="P:translation"/>
    <property type="evidence" value="ECO:0007669"/>
    <property type="project" value="InterPro"/>
</dbReference>
<evidence type="ECO:0000313" key="17">
    <source>
        <dbReference type="Proteomes" id="UP000268093"/>
    </source>
</evidence>
<evidence type="ECO:0000256" key="2">
    <source>
        <dbReference type="ARBA" id="ARBA00004906"/>
    </source>
</evidence>
<evidence type="ECO:0000256" key="10">
    <source>
        <dbReference type="ARBA" id="ARBA00022989"/>
    </source>
</evidence>
<dbReference type="CDD" id="cd06090">
    <property type="entry name" value="KOW_RPL27"/>
    <property type="match status" value="1"/>
</dbReference>
<feature type="transmembrane region" description="Helical" evidence="14">
    <location>
        <begin position="180"/>
        <end position="201"/>
    </location>
</feature>
<accession>A0A433D5G9</accession>
<comment type="caution">
    <text evidence="16">The sequence shown here is derived from an EMBL/GenBank/DDBJ whole genome shotgun (WGS) entry which is preliminary data.</text>
</comment>
<keyword evidence="5" id="KW-0479">Metal-binding</keyword>
<dbReference type="PANTHER" id="PTHR15067:SF4">
    <property type="entry name" value="E3 UBIQUITIN-PROTEIN LIGASE RNF8"/>
    <property type="match status" value="1"/>
</dbReference>
<organism evidence="16 17">
    <name type="scientific">Jimgerdemannia flammicorona</name>
    <dbReference type="NCBI Taxonomy" id="994334"/>
    <lineage>
        <taxon>Eukaryota</taxon>
        <taxon>Fungi</taxon>
        <taxon>Fungi incertae sedis</taxon>
        <taxon>Mucoromycota</taxon>
        <taxon>Mucoromycotina</taxon>
        <taxon>Endogonomycetes</taxon>
        <taxon>Endogonales</taxon>
        <taxon>Endogonaceae</taxon>
        <taxon>Jimgerdemannia</taxon>
    </lineage>
</organism>
<dbReference type="GO" id="GO:0006511">
    <property type="term" value="P:ubiquitin-dependent protein catabolic process"/>
    <property type="evidence" value="ECO:0007669"/>
    <property type="project" value="TreeGrafter"/>
</dbReference>
<dbReference type="PROSITE" id="PS50089">
    <property type="entry name" value="ZF_RING_2"/>
    <property type="match status" value="1"/>
</dbReference>
<dbReference type="GO" id="GO:1990904">
    <property type="term" value="C:ribonucleoprotein complex"/>
    <property type="evidence" value="ECO:0007669"/>
    <property type="project" value="UniProtKB-KW"/>
</dbReference>
<dbReference type="OrthoDB" id="10251342at2759"/>
<keyword evidence="4 14" id="KW-0812">Transmembrane</keyword>
<comment type="subcellular location">
    <subcellularLocation>
        <location evidence="1">Membrane</location>
        <topology evidence="1">Multi-pass membrane protein</topology>
    </subcellularLocation>
</comment>
<evidence type="ECO:0000256" key="1">
    <source>
        <dbReference type="ARBA" id="ARBA00004141"/>
    </source>
</evidence>
<reference evidence="16 17" key="1">
    <citation type="journal article" date="2018" name="New Phytol.">
        <title>Phylogenomics of Endogonaceae and evolution of mycorrhizas within Mucoromycota.</title>
        <authorList>
            <person name="Chang Y."/>
            <person name="Desiro A."/>
            <person name="Na H."/>
            <person name="Sandor L."/>
            <person name="Lipzen A."/>
            <person name="Clum A."/>
            <person name="Barry K."/>
            <person name="Grigoriev I.V."/>
            <person name="Martin F.M."/>
            <person name="Stajich J.E."/>
            <person name="Smith M.E."/>
            <person name="Bonito G."/>
            <person name="Spatafora J.W."/>
        </authorList>
    </citation>
    <scope>NUCLEOTIDE SEQUENCE [LARGE SCALE GENOMIC DNA]</scope>
    <source>
        <strain evidence="16 17">GMNB39</strain>
    </source>
</reference>
<evidence type="ECO:0000256" key="14">
    <source>
        <dbReference type="SAM" id="Phobius"/>
    </source>
</evidence>
<proteinExistence type="predicted"/>
<evidence type="ECO:0000256" key="11">
    <source>
        <dbReference type="ARBA" id="ARBA00023136"/>
    </source>
</evidence>
<evidence type="ECO:0000256" key="5">
    <source>
        <dbReference type="ARBA" id="ARBA00022723"/>
    </source>
</evidence>
<evidence type="ECO:0000256" key="12">
    <source>
        <dbReference type="ARBA" id="ARBA00023274"/>
    </source>
</evidence>
<feature type="transmembrane region" description="Helical" evidence="14">
    <location>
        <begin position="155"/>
        <end position="174"/>
    </location>
</feature>
<dbReference type="InterPro" id="IPR057992">
    <property type="entry name" value="TPR_SYVN1_N"/>
</dbReference>
<keyword evidence="6 13" id="KW-0863">Zinc-finger</keyword>
<keyword evidence="11 14" id="KW-0472">Membrane</keyword>
<keyword evidence="17" id="KW-1185">Reference proteome</keyword>
<dbReference type="PANTHER" id="PTHR15067">
    <property type="entry name" value="E3 UBIQUITIN-PROTEIN LIGASE RNF8"/>
    <property type="match status" value="1"/>
</dbReference>
<gene>
    <name evidence="16" type="ORF">BC936DRAFT_147373</name>
</gene>
<keyword evidence="8" id="KW-0862">Zinc</keyword>
<dbReference type="InterPro" id="IPR041991">
    <property type="entry name" value="Ribosomal_eL27_KOW"/>
</dbReference>
<evidence type="ECO:0000256" key="9">
    <source>
        <dbReference type="ARBA" id="ARBA00022980"/>
    </source>
</evidence>
<evidence type="ECO:0000256" key="6">
    <source>
        <dbReference type="ARBA" id="ARBA00022771"/>
    </source>
</evidence>
<comment type="pathway">
    <text evidence="2">Protein modification; protein ubiquitination.</text>
</comment>
<keyword evidence="3" id="KW-0808">Transferase</keyword>
<dbReference type="InterPro" id="IPR001141">
    <property type="entry name" value="Ribosomal_eL27"/>
</dbReference>
<dbReference type="Gene3D" id="3.30.40.10">
    <property type="entry name" value="Zinc/RING finger domain, C3HC4 (zinc finger)"/>
    <property type="match status" value="1"/>
</dbReference>
<sequence length="675" mass="77273">MSTIDFKWYTWTSVLLALVALAFSFRSFNQPFHNPLAADLASLGAMENPLDLVDLDDDPFMEPLPPLDSPLLPSSSTTNVYMQRFSHYLQNEKFCVLVGITSSLGMKSNWRSIVLTAACSFWERPHSRWFSLIFGSSNVRFKVTQSFRIQFVQHMYDRLLNFLLFKVVFIGAVLEPTWTQLLILATWFAVLGYLRIFSMLCRDRFEYLSVTSGVSTQTHLKIVSLLGIIIVCDFAWYIACVQVFGSMLLFLTFECLTLLLDTTQTLIKYIIHLGDIWANNMWESRGHLLYYTEFLSDTLILVATLAHYVHIMIIHGISFSLIDLVLFLNMRSVLNNLRKKFISHRNHWQAMSNVRDSYKNATDADLHAYNDNCAICREPMANAKKLPCGHLFHLSVNSQLLRSVRVSTKQARLQQFILSYRVCLRSWVEYHTSNSTCPTCRRSLCEPKEENEPPSSPVSSGTTPVVDLSRSSLFSRVAMLAGRRLSLRVRIEFNALEEGMGRGGLKDGWVGRWIEGNYASRGHGWDEFGWELRESSSSAPLTSSLDALRHWDRGEFAPWIPTISEFFSIPHITPPPFLTNPAFGVNRDAYHDEGTKDRPYGYAVVAGIERYPLKVTRDMGQKRVARRSKVKPFIKLVNYNHLMPTRYILELEIKGVVSNDSFKEPSQRNVAKKVI</sequence>
<evidence type="ECO:0000256" key="13">
    <source>
        <dbReference type="PROSITE-ProRule" id="PRU00175"/>
    </source>
</evidence>
<protein>
    <recommendedName>
        <fullName evidence="15">RING-type domain-containing protein</fullName>
    </recommendedName>
</protein>
<dbReference type="AlphaFoldDB" id="A0A433D5G9"/>
<evidence type="ECO:0000313" key="16">
    <source>
        <dbReference type="EMBL" id="RUP46088.1"/>
    </source>
</evidence>
<dbReference type="GO" id="GO:0005840">
    <property type="term" value="C:ribosome"/>
    <property type="evidence" value="ECO:0007669"/>
    <property type="project" value="UniProtKB-KW"/>
</dbReference>
<keyword evidence="10 14" id="KW-1133">Transmembrane helix</keyword>
<dbReference type="Pfam" id="PF25563">
    <property type="entry name" value="TPR_SYVN1_N"/>
    <property type="match status" value="1"/>
</dbReference>
<evidence type="ECO:0000256" key="7">
    <source>
        <dbReference type="ARBA" id="ARBA00022786"/>
    </source>
</evidence>
<dbReference type="InterPro" id="IPR001841">
    <property type="entry name" value="Znf_RING"/>
</dbReference>
<dbReference type="GO" id="GO:0016567">
    <property type="term" value="P:protein ubiquitination"/>
    <property type="evidence" value="ECO:0007669"/>
    <property type="project" value="TreeGrafter"/>
</dbReference>
<keyword evidence="7" id="KW-0833">Ubl conjugation pathway</keyword>
<evidence type="ECO:0000256" key="4">
    <source>
        <dbReference type="ARBA" id="ARBA00022692"/>
    </source>
</evidence>
<feature type="transmembrane region" description="Helical" evidence="14">
    <location>
        <begin position="222"/>
        <end position="239"/>
    </location>
</feature>